<dbReference type="AlphaFoldDB" id="A0A0G9H2V2"/>
<evidence type="ECO:0000313" key="2">
    <source>
        <dbReference type="Proteomes" id="UP000035481"/>
    </source>
</evidence>
<dbReference type="RefSeq" id="WP_046971961.1">
    <property type="nucleotide sequence ID" value="NZ_JPLA01000027.1"/>
</dbReference>
<comment type="caution">
    <text evidence="1">The sequence shown here is derived from an EMBL/GenBank/DDBJ whole genome shotgun (WGS) entry which is preliminary data.</text>
</comment>
<sequence length="63" mass="7319">MNRRRHSRTRVHLSLRGAEIAPAMAFAKTSLHSGKIITMHRRAHRISHLAIRHAMLDQRTNEN</sequence>
<dbReference type="EMBL" id="JPLA01000027">
    <property type="protein sequence ID" value="KLD63539.1"/>
    <property type="molecule type" value="Genomic_DNA"/>
</dbReference>
<proteinExistence type="predicted"/>
<dbReference type="Proteomes" id="UP000035481">
    <property type="component" value="Unassembled WGS sequence"/>
</dbReference>
<accession>A0A0G9H2V2</accession>
<reference evidence="1 2" key="1">
    <citation type="journal article" date="2015" name="Antonie Van Leeuwenhoek">
        <title>A phylogenomic and molecular marker based taxonomic framework for the order Xanthomonadales: proposal to transfer the families Algiphilaceae and Solimonadaceae to the order Nevskiales ord. nov. and to create a new family within the order Xanthomonadales, the family Rhodanobacteraceae fam. nov., containing the genus Rhodanobacter and its closest relatives.</title>
        <authorList>
            <person name="Naushad S."/>
            <person name="Adeolu M."/>
            <person name="Wong S."/>
            <person name="Sohail M."/>
            <person name="Schellhorn H.E."/>
            <person name="Gupta R.S."/>
        </authorList>
    </citation>
    <scope>NUCLEOTIDE SEQUENCE [LARGE SCALE GENOMIC DNA]</scope>
    <source>
        <strain evidence="1 2">DSM 16301</strain>
    </source>
</reference>
<dbReference type="STRING" id="1440762.Y882_11255"/>
<evidence type="ECO:0000313" key="1">
    <source>
        <dbReference type="EMBL" id="KLD63539.1"/>
    </source>
</evidence>
<name>A0A0G9H2V2_9GAMM</name>
<protein>
    <submittedName>
        <fullName evidence="1">Uncharacterized protein</fullName>
    </submittedName>
</protein>
<organism evidence="1 2">
    <name type="scientific">Dyella japonica DSM 16301</name>
    <dbReference type="NCBI Taxonomy" id="1440762"/>
    <lineage>
        <taxon>Bacteria</taxon>
        <taxon>Pseudomonadati</taxon>
        <taxon>Pseudomonadota</taxon>
        <taxon>Gammaproteobacteria</taxon>
        <taxon>Lysobacterales</taxon>
        <taxon>Rhodanobacteraceae</taxon>
        <taxon>Dyella</taxon>
    </lineage>
</organism>
<gene>
    <name evidence="1" type="ORF">Y882_11255</name>
</gene>
<dbReference type="PATRIC" id="fig|1440762.4.peg.1750"/>